<dbReference type="EMBL" id="BNCP01000004">
    <property type="protein sequence ID" value="GIL72906.1"/>
    <property type="molecule type" value="Genomic_DNA"/>
</dbReference>
<evidence type="ECO:0000313" key="13">
    <source>
        <dbReference type="Proteomes" id="UP000747110"/>
    </source>
</evidence>
<dbReference type="EMBL" id="BNCQ01000006">
    <property type="protein sequence ID" value="GIL99388.1"/>
    <property type="molecule type" value="Genomic_DNA"/>
</dbReference>
<keyword evidence="6" id="KW-0206">Cytoskeleton</keyword>
<comment type="caution">
    <text evidence="11">The sequence shown here is derived from an EMBL/GenBank/DDBJ whole genome shotgun (WGS) entry which is preliminary data.</text>
</comment>
<keyword evidence="7" id="KW-0966">Cell projection</keyword>
<proteinExistence type="predicted"/>
<feature type="region of interest" description="Disordered" evidence="9">
    <location>
        <begin position="2207"/>
        <end position="2231"/>
    </location>
</feature>
<evidence type="ECO:0000313" key="11">
    <source>
        <dbReference type="EMBL" id="GIL99388.1"/>
    </source>
</evidence>
<evidence type="ECO:0000256" key="4">
    <source>
        <dbReference type="ARBA" id="ARBA00022794"/>
    </source>
</evidence>
<dbReference type="PANTHER" id="PTHR18879:SF20">
    <property type="entry name" value="CENTROSOMAL PROTEIN OF 290 KDA"/>
    <property type="match status" value="1"/>
</dbReference>
<name>A0A8J4G1I7_9CHLO</name>
<evidence type="ECO:0000256" key="6">
    <source>
        <dbReference type="ARBA" id="ARBA00023212"/>
    </source>
</evidence>
<dbReference type="GO" id="GO:0030030">
    <property type="term" value="P:cell projection organization"/>
    <property type="evidence" value="ECO:0007669"/>
    <property type="project" value="UniProtKB-KW"/>
</dbReference>
<dbReference type="OrthoDB" id="6351660at2759"/>
<evidence type="ECO:0000256" key="7">
    <source>
        <dbReference type="ARBA" id="ARBA00023273"/>
    </source>
</evidence>
<keyword evidence="3" id="KW-0963">Cytoplasm</keyword>
<feature type="coiled-coil region" evidence="8">
    <location>
        <begin position="2443"/>
        <end position="2502"/>
    </location>
</feature>
<evidence type="ECO:0000256" key="1">
    <source>
        <dbReference type="ARBA" id="ARBA00004120"/>
    </source>
</evidence>
<feature type="region of interest" description="Disordered" evidence="9">
    <location>
        <begin position="1135"/>
        <end position="1175"/>
    </location>
</feature>
<feature type="coiled-coil region" evidence="8">
    <location>
        <begin position="1990"/>
        <end position="2017"/>
    </location>
</feature>
<feature type="region of interest" description="Disordered" evidence="9">
    <location>
        <begin position="2261"/>
        <end position="2292"/>
    </location>
</feature>
<comment type="subcellular location">
    <subcellularLocation>
        <location evidence="1">Cytoplasm</location>
        <location evidence="1">Cytoskeleton</location>
        <location evidence="1">Cilium basal body</location>
    </subcellularLocation>
    <subcellularLocation>
        <location evidence="2">Cytoplasm</location>
        <location evidence="2">Cytoskeleton</location>
        <location evidence="2">Microtubule organizing center</location>
        <location evidence="2">Centrosome</location>
    </subcellularLocation>
</comment>
<feature type="region of interest" description="Disordered" evidence="9">
    <location>
        <begin position="2504"/>
        <end position="2539"/>
    </location>
</feature>
<dbReference type="Proteomes" id="UP000747110">
    <property type="component" value="Unassembled WGS sequence"/>
</dbReference>
<feature type="coiled-coil region" evidence="8">
    <location>
        <begin position="85"/>
        <end position="275"/>
    </location>
</feature>
<evidence type="ECO:0000256" key="9">
    <source>
        <dbReference type="SAM" id="MobiDB-lite"/>
    </source>
</evidence>
<feature type="coiled-coil region" evidence="8">
    <location>
        <begin position="597"/>
        <end position="631"/>
    </location>
</feature>
<reference evidence="11" key="1">
    <citation type="journal article" date="2021" name="Proc. Natl. Acad. Sci. U.S.A.">
        <title>Three genomes in the algal genus Volvox reveal the fate of a haploid sex-determining region after a transition to homothallism.</title>
        <authorList>
            <person name="Yamamoto K."/>
            <person name="Hamaji T."/>
            <person name="Kawai-Toyooka H."/>
            <person name="Matsuzaki R."/>
            <person name="Takahashi F."/>
            <person name="Nishimura Y."/>
            <person name="Kawachi M."/>
            <person name="Noguchi H."/>
            <person name="Minakuchi Y."/>
            <person name="Umen J.G."/>
            <person name="Toyoda A."/>
            <person name="Nozaki H."/>
        </authorList>
    </citation>
    <scope>NUCLEOTIDE SEQUENCE</scope>
    <source>
        <strain evidence="11">NIES-3785</strain>
        <strain evidence="10">NIES-3786</strain>
    </source>
</reference>
<feature type="compositionally biased region" description="Basic and acidic residues" evidence="9">
    <location>
        <begin position="2085"/>
        <end position="2096"/>
    </location>
</feature>
<evidence type="ECO:0000256" key="5">
    <source>
        <dbReference type="ARBA" id="ARBA00023054"/>
    </source>
</evidence>
<dbReference type="Proteomes" id="UP000722791">
    <property type="component" value="Unassembled WGS sequence"/>
</dbReference>
<feature type="coiled-coil region" evidence="8">
    <location>
        <begin position="376"/>
        <end position="568"/>
    </location>
</feature>
<keyword evidence="4" id="KW-0970">Cilium biogenesis/degradation</keyword>
<organism evidence="11 12">
    <name type="scientific">Volvox reticuliferus</name>
    <dbReference type="NCBI Taxonomy" id="1737510"/>
    <lineage>
        <taxon>Eukaryota</taxon>
        <taxon>Viridiplantae</taxon>
        <taxon>Chlorophyta</taxon>
        <taxon>core chlorophytes</taxon>
        <taxon>Chlorophyceae</taxon>
        <taxon>CS clade</taxon>
        <taxon>Chlamydomonadales</taxon>
        <taxon>Volvocaceae</taxon>
        <taxon>Volvox</taxon>
    </lineage>
</organism>
<evidence type="ECO:0008006" key="14">
    <source>
        <dbReference type="Google" id="ProtNLM"/>
    </source>
</evidence>
<feature type="coiled-coil region" evidence="8">
    <location>
        <begin position="304"/>
        <end position="349"/>
    </location>
</feature>
<evidence type="ECO:0000256" key="2">
    <source>
        <dbReference type="ARBA" id="ARBA00004300"/>
    </source>
</evidence>
<feature type="compositionally biased region" description="Basic and acidic residues" evidence="9">
    <location>
        <begin position="1148"/>
        <end position="1159"/>
    </location>
</feature>
<dbReference type="PANTHER" id="PTHR18879">
    <property type="entry name" value="CENTROSOMAL PROTEIN OF 290 KDA"/>
    <property type="match status" value="1"/>
</dbReference>
<feature type="coiled-coil region" evidence="8">
    <location>
        <begin position="1420"/>
        <end position="1563"/>
    </location>
</feature>
<feature type="coiled-coil region" evidence="8">
    <location>
        <begin position="1780"/>
        <end position="1964"/>
    </location>
</feature>
<evidence type="ECO:0000313" key="10">
    <source>
        <dbReference type="EMBL" id="GIL72906.1"/>
    </source>
</evidence>
<feature type="compositionally biased region" description="Low complexity" evidence="9">
    <location>
        <begin position="2216"/>
        <end position="2228"/>
    </location>
</feature>
<feature type="compositionally biased region" description="Low complexity" evidence="9">
    <location>
        <begin position="2266"/>
        <end position="2282"/>
    </location>
</feature>
<evidence type="ECO:0000256" key="3">
    <source>
        <dbReference type="ARBA" id="ARBA00022490"/>
    </source>
</evidence>
<feature type="region of interest" description="Disordered" evidence="9">
    <location>
        <begin position="2017"/>
        <end position="2096"/>
    </location>
</feature>
<feature type="coiled-coil region" evidence="8">
    <location>
        <begin position="1703"/>
        <end position="1752"/>
    </location>
</feature>
<feature type="coiled-coil region" evidence="8">
    <location>
        <begin position="2295"/>
        <end position="2370"/>
    </location>
</feature>
<feature type="coiled-coil region" evidence="8">
    <location>
        <begin position="1351"/>
        <end position="1378"/>
    </location>
</feature>
<sequence>MAEGDYEFRPKPTVLSRVELDELLRIAPPAEAIGRGFTLQEADVDRVISAARELEGAQVVADPNVPPPQTIETLLKVVRVLQIAIDVQFSENEELTADFNELQNNEVRRLREENNRLREMRDQEEATTDVAELRRRNEDLLDQLDELEQLVEQLRESEKEALARRDEVEESIKERDKELLKLQARMADVEKRYERTRDDYNDLKERYRTLSQEHDRVVSEARSQDTKQQSEWKIERLTKDNRALEVANTELRKDLQTVKEENLEVSEKIIELNTQYQELVSKNLVLETRIEEMASDKENLLSIQDELRTELQDKMTLLDEFEDKFNRQYRSWEDEKVGLVAQIEALRRESKVRRVVGKDGETVNTAEHGGVSVAEVEELRQELNDMREDKILLLEAYEQLEEDVAKEVDRALSRQQEEMDRLKRRVDFLQFKLEEQDEDAEDSKALMTELEEELKDARERNKLYEQGVYGLPQAVEEIRQLRADLAKANKRMENLVQQINKQAAKVEDLYDENAMLRKQANLGDKDKVDIRDIKMQKEATIAQLRALNALLERQVADLEEERRKLRMEMKFRAKYHGQHALEMGLTNDKLLLLEEYADKLKNNRVEEARVVDQLQQRINFLEVRLAEVMAYADIPPSMRPALSEFDPTGLGTFQEAVQAAVAEVVQVQPSVMAALPTIKAKEVEAVRNVLSECMRRLKQMSKSLLEQRNISDRDYQRYVDAILGELVDADKVLAAVLKDPTALATQPSGVAGGEPGMVMPSPRSPAGSRPLTPLGAHALTPGRAGAAGYPPGPAGPAVIQLLPGDASYLADAVAEELRERLRGLAKQVADLQADVAQKDVRITQLVGQKADLERRIGLNMGDRKSEYVTIAEYEDVQLEVQGLKDQLISVLEELSSREREAADLHEASLRYHSKMQMFNDQVKLLYREYAGAQAAWKVEKLTLDKKSQKAQADANAYKIATRELQMALDTLSKSRDLAQVEKEYLDTVRRMAVVQIKQAKLARELEASVSGEKALVVRVTELEEEVRDVSSTARGRIRWLESASEQSKRRLEQLYRELEISVPLTVYHSLVGKHTRLQHEYRKLLEEQAEVVVGPGQEEVFRLRDDLNEMLKRYDQAASHAAELRARLDQAEQFVKAAQESAAQHQPGDTKRRTEKQDAQAKPTPSTLAGSQKPAAPPIVIDNMLGQELVAARVQEEAALRRVELVEKERDRVQHSLADMQVYGKELEKRLAQSAAELELARQTASGLERRLVGAKTKDEVDEMVRRMHAAEAAAGEVQKSHSDLVYKAEEAERRAEAATRDRLRFLAEITNLKAALRDMSGRSDKAALIGKLHLELDHSRTKETLARNALNRSELQRIELEKTIRRQKQELANLTGRVVAHQDHAAWSDRQRHEAQAQLQVSLAGRTESWKARLWTRKLDQLKQRNESLADGLELARKRILKIEDARQEAELKLDFKEDLASWANRSANDLAREVARLGDQLLQLRLEKGKLTREEMLLKEKVHYTERVNAELHDLLEKYEAEYFQAQSQLEADRAAAELRAVGLQVEVEKLQERINSLLATKDHNDAATDGANGSGASGGVTGLRDSRIAGHAFAELSDAAAGITTFRKTLAERDEIIALIEALKVAREEAEHLRTDRARLQGDYDATLSELEDVRRHHHEALDRLTQQSDALLYALNQFKAKGADATVFEQMKAVAEATINELKQRIKDRDSIIAELRKQLKDDAAQMLARHNADRAEIERLNEKLFDRNDASIQDLKAVLDRLPLKQGAQQVPEEQLKLREALERAQDMITVLKNRLEQKDAAIDMLKLSYEQELQQLRDQLAAARSEAESRAAAAAKAARDEGPTKAHLQKLNTQLKTKDAMLLQLRAAIKALEAKLTQVMKEHADEKMQAASWQAQERMQEQLDRLTQERDELTRRLALAEDNVAAATGVDSEMQEQLAMLRRRIQEEIDKRVIIERQLVTVREELQKFKNAREAVVDLTTGMSIEAKRQIEELQKRINVLEKQNAALKRKAQEVPFGGPGEGTNQAGAGIGEAGGDDLDGPGGGKRQPARGPASRRGAPTRRDYDAGGGGEDQATPAVEHDPEAEERRERALLQWEEGKKLNSKIESLRKQLAAKSNEVVTLQKELERRAVQAANVQSEADKQAAAIRDLTEKLRRAQEAPRTDRAKLQEYMEHCTSLEEARDAMSAEVARLKLQLQSAAGSGTGGAGTSSAAPPASPGAAQLRRQEDVLELRLQRDQLQLQVKRLKERLADLGAAPDGTTGSATTRRAGSAGARTGAGSGGMTSGREAELLSTITNLKAALEKATANSTPTTKYMQEVSRRKEAARDAEAARAELEKLKQQLTASSRMVAELQSANAELRRQLRASPGPTAAAAAGAHGVGMAELGLQLSNLEMLLGQRDEEVAALRGALAQRDTELEALRGPDGTVGAASGAEVSSLRRQLRELEAENEDLRNELNAFDPSFWDEVMEMKQQHAELSRMVERYEELVVELSERLGIPPQLQRRGRATTGRTRGHGGLTDPPRPSPRRGSR</sequence>
<dbReference type="InterPro" id="IPR026201">
    <property type="entry name" value="Cep290"/>
</dbReference>
<keyword evidence="13" id="KW-1185">Reference proteome</keyword>
<evidence type="ECO:0000313" key="12">
    <source>
        <dbReference type="Proteomes" id="UP000722791"/>
    </source>
</evidence>
<evidence type="ECO:0000256" key="8">
    <source>
        <dbReference type="SAM" id="Coils"/>
    </source>
</evidence>
<feature type="coiled-coil region" evidence="8">
    <location>
        <begin position="1619"/>
        <end position="1671"/>
    </location>
</feature>
<protein>
    <recommendedName>
        <fullName evidence="14">Centrosomal protein of 290kDa coiled-coil region domain-containing protein</fullName>
    </recommendedName>
</protein>
<accession>A0A8J4G1I7</accession>
<feature type="coiled-coil region" evidence="8">
    <location>
        <begin position="1224"/>
        <end position="1251"/>
    </location>
</feature>
<feature type="coiled-coil region" evidence="8">
    <location>
        <begin position="2105"/>
        <end position="2202"/>
    </location>
</feature>
<keyword evidence="5 8" id="KW-0175">Coiled coil</keyword>
<gene>
    <name evidence="10" type="ORF">Vretifemale_3051</name>
    <name evidence="11" type="ORF">Vretimale_4557</name>
</gene>